<dbReference type="RefSeq" id="WP_338737706.1">
    <property type="nucleotide sequence ID" value="NZ_CP146612.1"/>
</dbReference>
<feature type="transmembrane region" description="Helical" evidence="5">
    <location>
        <begin position="135"/>
        <end position="159"/>
    </location>
</feature>
<evidence type="ECO:0000256" key="3">
    <source>
        <dbReference type="ARBA" id="ARBA00022989"/>
    </source>
</evidence>
<evidence type="ECO:0000313" key="8">
    <source>
        <dbReference type="Proteomes" id="UP001375370"/>
    </source>
</evidence>
<feature type="domain" description="ABC transmembrane type-2" evidence="6">
    <location>
        <begin position="24"/>
        <end position="263"/>
    </location>
</feature>
<keyword evidence="8" id="KW-1185">Reference proteome</keyword>
<keyword evidence="2 5" id="KW-0812">Transmembrane</keyword>
<organism evidence="7 8">
    <name type="scientific">Candidatus Dehalogenimonas loeffleri</name>
    <dbReference type="NCBI Taxonomy" id="3127115"/>
    <lineage>
        <taxon>Bacteria</taxon>
        <taxon>Bacillati</taxon>
        <taxon>Chloroflexota</taxon>
        <taxon>Dehalococcoidia</taxon>
        <taxon>Dehalococcoidales</taxon>
        <taxon>Dehalococcoidaceae</taxon>
        <taxon>Dehalogenimonas</taxon>
    </lineage>
</organism>
<evidence type="ECO:0000256" key="1">
    <source>
        <dbReference type="ARBA" id="ARBA00004141"/>
    </source>
</evidence>
<sequence>MTMVYRAVWVTAYRELLRFFNNKTRLISSFTMPVLLLIVFGAGFTNTIGALLPGVNFTQFMYPGIIAMTAFQISLMSGLSIVWDREFGFLKEVLVAPLPRSGIIAGKAIGTAIVALFQGLIMLVLAPFLDVPLDVALVLQLIPVLVLISLSFSGMGLLLGSRMKSQQGFQMVMQVLLLPLMFASGVFFPLGNVPAWLGALSKVNPLTYGADAVRQLFLGAPADGSVIGVTVFNHTMSVMDDMMVVVAFGLVFLLTAAAAFSRRD</sequence>
<gene>
    <name evidence="7" type="ORF">V8247_00575</name>
</gene>
<comment type="subcellular location">
    <subcellularLocation>
        <location evidence="5">Cell membrane</location>
        <topology evidence="5">Multi-pass membrane protein</topology>
    </subcellularLocation>
    <subcellularLocation>
        <location evidence="1">Membrane</location>
        <topology evidence="1">Multi-pass membrane protein</topology>
    </subcellularLocation>
</comment>
<feature type="transmembrane region" description="Helical" evidence="5">
    <location>
        <begin position="60"/>
        <end position="83"/>
    </location>
</feature>
<keyword evidence="5" id="KW-0813">Transport</keyword>
<feature type="transmembrane region" description="Helical" evidence="5">
    <location>
        <begin position="242"/>
        <end position="260"/>
    </location>
</feature>
<dbReference type="Proteomes" id="UP001375370">
    <property type="component" value="Chromosome"/>
</dbReference>
<evidence type="ECO:0000256" key="2">
    <source>
        <dbReference type="ARBA" id="ARBA00022692"/>
    </source>
</evidence>
<feature type="transmembrane region" description="Helical" evidence="5">
    <location>
        <begin position="26"/>
        <end position="48"/>
    </location>
</feature>
<name>A0ABZ2J3K9_9CHLR</name>
<evidence type="ECO:0000256" key="4">
    <source>
        <dbReference type="ARBA" id="ARBA00023136"/>
    </source>
</evidence>
<dbReference type="PROSITE" id="PS51012">
    <property type="entry name" value="ABC_TM2"/>
    <property type="match status" value="1"/>
</dbReference>
<evidence type="ECO:0000256" key="5">
    <source>
        <dbReference type="RuleBase" id="RU361157"/>
    </source>
</evidence>
<keyword evidence="3 5" id="KW-1133">Transmembrane helix</keyword>
<reference evidence="7 8" key="1">
    <citation type="submission" date="2024-03" db="EMBL/GenBank/DDBJ databases">
        <title>A Dehalogenimonas Isolated from Estuarine Sediments Dihaloeliminates Chlorinated Alkanes.</title>
        <authorList>
            <person name="Yang Y."/>
            <person name="Wang H."/>
        </authorList>
    </citation>
    <scope>NUCLEOTIDE SEQUENCE [LARGE SCALE GENOMIC DNA]</scope>
    <source>
        <strain evidence="7 8">W</strain>
    </source>
</reference>
<keyword evidence="4 5" id="KW-0472">Membrane</keyword>
<feature type="transmembrane region" description="Helical" evidence="5">
    <location>
        <begin position="104"/>
        <end position="129"/>
    </location>
</feature>
<feature type="transmembrane region" description="Helical" evidence="5">
    <location>
        <begin position="171"/>
        <end position="190"/>
    </location>
</feature>
<proteinExistence type="inferred from homology"/>
<evidence type="ECO:0000259" key="6">
    <source>
        <dbReference type="PROSITE" id="PS51012"/>
    </source>
</evidence>
<dbReference type="PANTHER" id="PTHR43229:SF2">
    <property type="entry name" value="NODULATION PROTEIN J"/>
    <property type="match status" value="1"/>
</dbReference>
<protein>
    <recommendedName>
        <fullName evidence="5">Transport permease protein</fullName>
    </recommendedName>
</protein>
<dbReference type="InterPro" id="IPR047817">
    <property type="entry name" value="ABC2_TM_bact-type"/>
</dbReference>
<dbReference type="Pfam" id="PF01061">
    <property type="entry name" value="ABC2_membrane"/>
    <property type="match status" value="1"/>
</dbReference>
<evidence type="ECO:0000313" key="7">
    <source>
        <dbReference type="EMBL" id="WWX25497.1"/>
    </source>
</evidence>
<accession>A0ABZ2J3K9</accession>
<dbReference type="PRINTS" id="PR00164">
    <property type="entry name" value="ABC2TRNSPORT"/>
</dbReference>
<dbReference type="PIRSF" id="PIRSF006648">
    <property type="entry name" value="DrrB"/>
    <property type="match status" value="1"/>
</dbReference>
<dbReference type="InterPro" id="IPR000412">
    <property type="entry name" value="ABC_2_transport"/>
</dbReference>
<dbReference type="EMBL" id="CP146612">
    <property type="protein sequence ID" value="WWX25497.1"/>
    <property type="molecule type" value="Genomic_DNA"/>
</dbReference>
<dbReference type="InterPro" id="IPR013525">
    <property type="entry name" value="ABC2_TM"/>
</dbReference>
<comment type="similarity">
    <text evidence="5">Belongs to the ABC-2 integral membrane protein family.</text>
</comment>
<keyword evidence="5" id="KW-1003">Cell membrane</keyword>
<dbReference type="PANTHER" id="PTHR43229">
    <property type="entry name" value="NODULATION PROTEIN J"/>
    <property type="match status" value="1"/>
</dbReference>
<dbReference type="InterPro" id="IPR051784">
    <property type="entry name" value="Nod_factor_ABC_transporter"/>
</dbReference>